<gene>
    <name evidence="2" type="ORF">B0I31_11399</name>
</gene>
<protein>
    <submittedName>
        <fullName evidence="2">Uncharacterized protein</fullName>
    </submittedName>
</protein>
<keyword evidence="1" id="KW-0472">Membrane</keyword>
<evidence type="ECO:0000313" key="3">
    <source>
        <dbReference type="Proteomes" id="UP000241118"/>
    </source>
</evidence>
<feature type="transmembrane region" description="Helical" evidence="1">
    <location>
        <begin position="46"/>
        <end position="65"/>
    </location>
</feature>
<keyword evidence="1" id="KW-1133">Transmembrane helix</keyword>
<feature type="transmembrane region" description="Helical" evidence="1">
    <location>
        <begin position="20"/>
        <end position="40"/>
    </location>
</feature>
<proteinExistence type="predicted"/>
<dbReference type="OrthoDB" id="3676177at2"/>
<sequence>MLTRFIAWLDEFLADEGSPAIVKAILGILSFAVLLGALLGSAAVKAGALVAALLVLLSGVLVLLADRRATLRRLEVHRQLVSHYTKLASDTGPPEYRILDWDVFCTVEPNGDTRQRLTMRAQVLEDGLWAVRLVHGCGWSQPAKYRRRVTVVTRKLLADDVPGPKMSTTSVWDAEGRFVLIVHFRTAVPRGSLFGVMVECDWPGKCAPLMRDRGPDDFTFRFRTPVVCARYRVALPRGADVYLEPLGFSEGDDGFELIRAVDGSGRPVFGIESTAVPLRENVGMRLELKRRGALP</sequence>
<dbReference type="AlphaFoldDB" id="A0A2P8I1S7"/>
<dbReference type="EMBL" id="PYAX01000013">
    <property type="protein sequence ID" value="PSL52427.1"/>
    <property type="molecule type" value="Genomic_DNA"/>
</dbReference>
<accession>A0A2P8I1S7</accession>
<comment type="caution">
    <text evidence="2">The sequence shown here is derived from an EMBL/GenBank/DDBJ whole genome shotgun (WGS) entry which is preliminary data.</text>
</comment>
<dbReference type="RefSeq" id="WP_106618972.1">
    <property type="nucleotide sequence ID" value="NZ_PYAX01000013.1"/>
</dbReference>
<evidence type="ECO:0000313" key="2">
    <source>
        <dbReference type="EMBL" id="PSL52427.1"/>
    </source>
</evidence>
<organism evidence="2 3">
    <name type="scientific">Saccharothrix carnea</name>
    <dbReference type="NCBI Taxonomy" id="1280637"/>
    <lineage>
        <taxon>Bacteria</taxon>
        <taxon>Bacillati</taxon>
        <taxon>Actinomycetota</taxon>
        <taxon>Actinomycetes</taxon>
        <taxon>Pseudonocardiales</taxon>
        <taxon>Pseudonocardiaceae</taxon>
        <taxon>Saccharothrix</taxon>
    </lineage>
</organism>
<name>A0A2P8I1S7_SACCR</name>
<evidence type="ECO:0000256" key="1">
    <source>
        <dbReference type="SAM" id="Phobius"/>
    </source>
</evidence>
<keyword evidence="3" id="KW-1185">Reference proteome</keyword>
<reference evidence="2 3" key="1">
    <citation type="submission" date="2018-03" db="EMBL/GenBank/DDBJ databases">
        <title>Genomic Encyclopedia of Type Strains, Phase III (KMG-III): the genomes of soil and plant-associated and newly described type strains.</title>
        <authorList>
            <person name="Whitman W."/>
        </authorList>
    </citation>
    <scope>NUCLEOTIDE SEQUENCE [LARGE SCALE GENOMIC DNA]</scope>
    <source>
        <strain evidence="2 3">CGMCC 4.7097</strain>
    </source>
</reference>
<dbReference type="Proteomes" id="UP000241118">
    <property type="component" value="Unassembled WGS sequence"/>
</dbReference>
<keyword evidence="1" id="KW-0812">Transmembrane</keyword>